<comment type="subcellular location">
    <subcellularLocation>
        <location evidence="1">Membrane</location>
        <topology evidence="1">Multi-pass membrane protein</topology>
    </subcellularLocation>
</comment>
<feature type="transmembrane region" description="Helical" evidence="6">
    <location>
        <begin position="95"/>
        <end position="116"/>
    </location>
</feature>
<evidence type="ECO:0000256" key="3">
    <source>
        <dbReference type="ARBA" id="ARBA00022692"/>
    </source>
</evidence>
<comment type="caution">
    <text evidence="7">The sequence shown here is derived from an EMBL/GenBank/DDBJ whole genome shotgun (WGS) entry which is preliminary data.</text>
</comment>
<dbReference type="AlphaFoldDB" id="A0AAN8WUF8"/>
<dbReference type="Proteomes" id="UP001381693">
    <property type="component" value="Unassembled WGS sequence"/>
</dbReference>
<organism evidence="7 8">
    <name type="scientific">Halocaridina rubra</name>
    <name type="common">Hawaiian red shrimp</name>
    <dbReference type="NCBI Taxonomy" id="373956"/>
    <lineage>
        <taxon>Eukaryota</taxon>
        <taxon>Metazoa</taxon>
        <taxon>Ecdysozoa</taxon>
        <taxon>Arthropoda</taxon>
        <taxon>Crustacea</taxon>
        <taxon>Multicrustacea</taxon>
        <taxon>Malacostraca</taxon>
        <taxon>Eumalacostraca</taxon>
        <taxon>Eucarida</taxon>
        <taxon>Decapoda</taxon>
        <taxon>Pleocyemata</taxon>
        <taxon>Caridea</taxon>
        <taxon>Atyoidea</taxon>
        <taxon>Atyidae</taxon>
        <taxon>Halocaridina</taxon>
    </lineage>
</organism>
<proteinExistence type="inferred from homology"/>
<name>A0AAN8WUF8_HALRR</name>
<feature type="transmembrane region" description="Helical" evidence="6">
    <location>
        <begin position="5"/>
        <end position="23"/>
    </location>
</feature>
<dbReference type="GO" id="GO:0005783">
    <property type="term" value="C:endoplasmic reticulum"/>
    <property type="evidence" value="ECO:0007669"/>
    <property type="project" value="TreeGrafter"/>
</dbReference>
<feature type="transmembrane region" description="Helical" evidence="6">
    <location>
        <begin position="29"/>
        <end position="49"/>
    </location>
</feature>
<keyword evidence="4 6" id="KW-1133">Transmembrane helix</keyword>
<evidence type="ECO:0000256" key="1">
    <source>
        <dbReference type="ARBA" id="ARBA00004141"/>
    </source>
</evidence>
<keyword evidence="8" id="KW-1185">Reference proteome</keyword>
<dbReference type="InterPro" id="IPR018801">
    <property type="entry name" value="TM129"/>
</dbReference>
<gene>
    <name evidence="7" type="ORF">SK128_025209</name>
</gene>
<dbReference type="GO" id="GO:0016020">
    <property type="term" value="C:membrane"/>
    <property type="evidence" value="ECO:0007669"/>
    <property type="project" value="UniProtKB-SubCell"/>
</dbReference>
<evidence type="ECO:0008006" key="9">
    <source>
        <dbReference type="Google" id="ProtNLM"/>
    </source>
</evidence>
<evidence type="ECO:0000256" key="4">
    <source>
        <dbReference type="ARBA" id="ARBA00022989"/>
    </source>
</evidence>
<keyword evidence="3 6" id="KW-0812">Transmembrane</keyword>
<evidence type="ECO:0000313" key="8">
    <source>
        <dbReference type="Proteomes" id="UP001381693"/>
    </source>
</evidence>
<accession>A0AAN8WUF8</accession>
<feature type="transmembrane region" description="Helical" evidence="6">
    <location>
        <begin position="56"/>
        <end position="75"/>
    </location>
</feature>
<evidence type="ECO:0000256" key="5">
    <source>
        <dbReference type="ARBA" id="ARBA00023136"/>
    </source>
</evidence>
<evidence type="ECO:0000313" key="7">
    <source>
        <dbReference type="EMBL" id="KAK7072525.1"/>
    </source>
</evidence>
<keyword evidence="5 6" id="KW-0472">Membrane</keyword>
<evidence type="ECO:0000256" key="6">
    <source>
        <dbReference type="SAM" id="Phobius"/>
    </source>
</evidence>
<dbReference type="PANTHER" id="PTHR31322">
    <property type="entry name" value="E3 UBIQUITIN-PROTEIN LIGASE TM129"/>
    <property type="match status" value="1"/>
</dbReference>
<dbReference type="Pfam" id="PF10272">
    <property type="entry name" value="Tmpp129"/>
    <property type="match status" value="1"/>
</dbReference>
<evidence type="ECO:0000256" key="2">
    <source>
        <dbReference type="ARBA" id="ARBA00007332"/>
    </source>
</evidence>
<sequence>MTPELWCYSLLYWLFALVVIFPPDELVSAGLTIEVLLGSWLGSQTFGFVQYHIRRTAATLLFHTFLIPGYILMLAKTQPWLIDWLEMEVHSSAALVILIVSFLPVFGAALLVCYWWQYNWRHHPLSQSLRLYAADGPTSLNSWLTVASNVNNEFRRIDKFSTKANSVCRVVATDSWLVKITAYRVSLLHQRDAVLSLEGSVDISLPYNSTFDSQQLNIKVTSIKNGVPSFWIKLTALEYKELERKIVNPIVNARQVVVQQSLSDRFLAAFMETVNLNPKVALLGDIDMCIGCMETVANVKLQRRCGSLQDGSGEGCVMCYCRPMWCLSCLSKWFAARQDQNHPETWLSSRAPCPTCRSNFCLLDVCMIL</sequence>
<dbReference type="EMBL" id="JAXCGZ010013444">
    <property type="protein sequence ID" value="KAK7072525.1"/>
    <property type="molecule type" value="Genomic_DNA"/>
</dbReference>
<protein>
    <recommendedName>
        <fullName evidence="9">E3 ubiquitin-protein ligase TM129</fullName>
    </recommendedName>
</protein>
<dbReference type="GO" id="GO:0061630">
    <property type="term" value="F:ubiquitin protein ligase activity"/>
    <property type="evidence" value="ECO:0007669"/>
    <property type="project" value="InterPro"/>
</dbReference>
<reference evidence="7 8" key="1">
    <citation type="submission" date="2023-11" db="EMBL/GenBank/DDBJ databases">
        <title>Halocaridina rubra genome assembly.</title>
        <authorList>
            <person name="Smith C."/>
        </authorList>
    </citation>
    <scope>NUCLEOTIDE SEQUENCE [LARGE SCALE GENOMIC DNA]</scope>
    <source>
        <strain evidence="7">EP-1</strain>
        <tissue evidence="7">Whole</tissue>
    </source>
</reference>
<dbReference type="GO" id="GO:0016567">
    <property type="term" value="P:protein ubiquitination"/>
    <property type="evidence" value="ECO:0007669"/>
    <property type="project" value="InterPro"/>
</dbReference>
<comment type="similarity">
    <text evidence="2">Belongs to the TMEM129 family.</text>
</comment>
<dbReference type="PANTHER" id="PTHR31322:SF2">
    <property type="entry name" value="E3 UBIQUITIN-PROTEIN LIGASE TM129"/>
    <property type="match status" value="1"/>
</dbReference>